<protein>
    <submittedName>
        <fullName evidence="1">Uncharacterized protein</fullName>
    </submittedName>
</protein>
<keyword evidence="2" id="KW-1185">Reference proteome</keyword>
<evidence type="ECO:0000313" key="2">
    <source>
        <dbReference type="Proteomes" id="UP000887116"/>
    </source>
</evidence>
<reference evidence="1" key="1">
    <citation type="submission" date="2020-07" db="EMBL/GenBank/DDBJ databases">
        <title>Multicomponent nature underlies the extraordinary mechanical properties of spider dragline silk.</title>
        <authorList>
            <person name="Kono N."/>
            <person name="Nakamura H."/>
            <person name="Mori M."/>
            <person name="Yoshida Y."/>
            <person name="Ohtoshi R."/>
            <person name="Malay A.D."/>
            <person name="Moran D.A.P."/>
            <person name="Tomita M."/>
            <person name="Numata K."/>
            <person name="Arakawa K."/>
        </authorList>
    </citation>
    <scope>NUCLEOTIDE SEQUENCE</scope>
</reference>
<evidence type="ECO:0000313" key="1">
    <source>
        <dbReference type="EMBL" id="GFR02104.1"/>
    </source>
</evidence>
<dbReference type="EMBL" id="BMAO01015498">
    <property type="protein sequence ID" value="GFR02104.1"/>
    <property type="molecule type" value="Genomic_DNA"/>
</dbReference>
<dbReference type="AlphaFoldDB" id="A0A8X6HFI8"/>
<organism evidence="1 2">
    <name type="scientific">Trichonephila clavata</name>
    <name type="common">Joro spider</name>
    <name type="synonym">Nephila clavata</name>
    <dbReference type="NCBI Taxonomy" id="2740835"/>
    <lineage>
        <taxon>Eukaryota</taxon>
        <taxon>Metazoa</taxon>
        <taxon>Ecdysozoa</taxon>
        <taxon>Arthropoda</taxon>
        <taxon>Chelicerata</taxon>
        <taxon>Arachnida</taxon>
        <taxon>Araneae</taxon>
        <taxon>Araneomorphae</taxon>
        <taxon>Entelegynae</taxon>
        <taxon>Araneoidea</taxon>
        <taxon>Nephilidae</taxon>
        <taxon>Trichonephila</taxon>
    </lineage>
</organism>
<comment type="caution">
    <text evidence="1">The sequence shown here is derived from an EMBL/GenBank/DDBJ whole genome shotgun (WGS) entry which is preliminary data.</text>
</comment>
<sequence>MAVTTPNFLNSNATEDEPGCLRYEPEKKGKAWNGVLLPYFVERRSEQKNHASKRSSSPFLTVKTLFRRIYLRE</sequence>
<dbReference type="Proteomes" id="UP000887116">
    <property type="component" value="Unassembled WGS sequence"/>
</dbReference>
<name>A0A8X6HFI8_TRICU</name>
<gene>
    <name evidence="1" type="ORF">TNCT_223031</name>
</gene>
<proteinExistence type="predicted"/>
<accession>A0A8X6HFI8</accession>